<protein>
    <recommendedName>
        <fullName evidence="8">Methylated-DNA--protein-cysteine methyltransferase</fullName>
        <ecNumber evidence="8">2.1.1.63</ecNumber>
    </recommendedName>
    <alternativeName>
        <fullName evidence="8">6-O-methylguanine-DNA methyltransferase</fullName>
        <shortName evidence="8">MGMT</shortName>
    </alternativeName>
    <alternativeName>
        <fullName evidence="8">O-6-methylguanine-DNA-alkyltransferase</fullName>
    </alternativeName>
</protein>
<accession>A0ABW1V1W5</accession>
<keyword evidence="3 8" id="KW-0489">Methyltransferase</keyword>
<dbReference type="PANTHER" id="PTHR10815:SF13">
    <property type="entry name" value="METHYLATED-DNA--PROTEIN-CYSTEINE METHYLTRANSFERASE"/>
    <property type="match status" value="1"/>
</dbReference>
<proteinExistence type="inferred from homology"/>
<dbReference type="SUPFAM" id="SSF53155">
    <property type="entry name" value="Methylated DNA-protein cysteine methyltransferase domain"/>
    <property type="match status" value="1"/>
</dbReference>
<name>A0ABW1V1W5_9BACL</name>
<comment type="subcellular location">
    <subcellularLocation>
        <location evidence="8">Cytoplasm</location>
    </subcellularLocation>
</comment>
<evidence type="ECO:0000313" key="12">
    <source>
        <dbReference type="Proteomes" id="UP001596233"/>
    </source>
</evidence>
<evidence type="ECO:0000256" key="3">
    <source>
        <dbReference type="ARBA" id="ARBA00022603"/>
    </source>
</evidence>
<keyword evidence="2 8" id="KW-0963">Cytoplasm</keyword>
<dbReference type="RefSeq" id="WP_379233606.1">
    <property type="nucleotide sequence ID" value="NZ_JBHSTE010000003.1"/>
</dbReference>
<comment type="similarity">
    <text evidence="8">Belongs to the MGMT family.</text>
</comment>
<dbReference type="NCBIfam" id="TIGR00589">
    <property type="entry name" value="ogt"/>
    <property type="match status" value="1"/>
</dbReference>
<dbReference type="InterPro" id="IPR036631">
    <property type="entry name" value="MGMT_N_sf"/>
</dbReference>
<comment type="caution">
    <text evidence="11">The sequence shown here is derived from an EMBL/GenBank/DDBJ whole genome shotgun (WGS) entry which is preliminary data.</text>
</comment>
<dbReference type="InterPro" id="IPR001497">
    <property type="entry name" value="MethylDNA_cys_MeTrfase_AS"/>
</dbReference>
<evidence type="ECO:0000256" key="8">
    <source>
        <dbReference type="HAMAP-Rule" id="MF_00772"/>
    </source>
</evidence>
<dbReference type="InterPro" id="IPR036217">
    <property type="entry name" value="MethylDNA_cys_MeTrfase_DNAb"/>
</dbReference>
<dbReference type="InterPro" id="IPR036388">
    <property type="entry name" value="WH-like_DNA-bd_sf"/>
</dbReference>
<dbReference type="GO" id="GO:0032259">
    <property type="term" value="P:methylation"/>
    <property type="evidence" value="ECO:0007669"/>
    <property type="project" value="UniProtKB-KW"/>
</dbReference>
<evidence type="ECO:0000256" key="4">
    <source>
        <dbReference type="ARBA" id="ARBA00022679"/>
    </source>
</evidence>
<keyword evidence="6 8" id="KW-0234">DNA repair</keyword>
<dbReference type="EMBL" id="JBHSTE010000003">
    <property type="protein sequence ID" value="MFC6332797.1"/>
    <property type="molecule type" value="Genomic_DNA"/>
</dbReference>
<dbReference type="InterPro" id="IPR023546">
    <property type="entry name" value="MGMT"/>
</dbReference>
<dbReference type="EC" id="2.1.1.63" evidence="8"/>
<comment type="catalytic activity">
    <reaction evidence="7 8">
        <text>a 6-O-methyl-2'-deoxyguanosine in DNA + L-cysteinyl-[protein] = S-methyl-L-cysteinyl-[protein] + a 2'-deoxyguanosine in DNA</text>
        <dbReference type="Rhea" id="RHEA:24000"/>
        <dbReference type="Rhea" id="RHEA-COMP:10131"/>
        <dbReference type="Rhea" id="RHEA-COMP:10132"/>
        <dbReference type="Rhea" id="RHEA-COMP:11367"/>
        <dbReference type="Rhea" id="RHEA-COMP:11368"/>
        <dbReference type="ChEBI" id="CHEBI:29950"/>
        <dbReference type="ChEBI" id="CHEBI:82612"/>
        <dbReference type="ChEBI" id="CHEBI:85445"/>
        <dbReference type="ChEBI" id="CHEBI:85448"/>
        <dbReference type="EC" id="2.1.1.63"/>
    </reaction>
</comment>
<dbReference type="InterPro" id="IPR008332">
    <property type="entry name" value="MethylG_MeTrfase_N"/>
</dbReference>
<keyword evidence="4 8" id="KW-0808">Transferase</keyword>
<dbReference type="Gene3D" id="1.10.10.10">
    <property type="entry name" value="Winged helix-like DNA-binding domain superfamily/Winged helix DNA-binding domain"/>
    <property type="match status" value="1"/>
</dbReference>
<feature type="active site" description="Nucleophile; methyl group acceptor" evidence="8">
    <location>
        <position position="135"/>
    </location>
</feature>
<sequence length="166" mass="19058">MNVYWSAWRDGELCYTLAATEKGLCYIDIDHNYEELQAWHSKYAKESELIENPSYMSGYIEQFKQYWDKQRTVFDLPLDMRGTDFQKRVWQALVEIPFGKTVSYRDIAETIGNRKAVRAVGGAIGKNPVLIVVPCHRVIGSSGKLTGFSAGLDLKEKLLDHEQINY</sequence>
<keyword evidence="12" id="KW-1185">Reference proteome</keyword>
<evidence type="ECO:0000259" key="10">
    <source>
        <dbReference type="Pfam" id="PF02870"/>
    </source>
</evidence>
<dbReference type="SUPFAM" id="SSF46767">
    <property type="entry name" value="Methylated DNA-protein cysteine methyltransferase, C-terminal domain"/>
    <property type="match status" value="1"/>
</dbReference>
<keyword evidence="5 8" id="KW-0227">DNA damage</keyword>
<evidence type="ECO:0000256" key="1">
    <source>
        <dbReference type="ARBA" id="ARBA00001286"/>
    </source>
</evidence>
<gene>
    <name evidence="11" type="ORF">ACFP56_09205</name>
</gene>
<evidence type="ECO:0000313" key="11">
    <source>
        <dbReference type="EMBL" id="MFC6332797.1"/>
    </source>
</evidence>
<feature type="domain" description="Methylated-DNA-[protein]-cysteine S-methyltransferase DNA binding" evidence="9">
    <location>
        <begin position="84"/>
        <end position="163"/>
    </location>
</feature>
<evidence type="ECO:0000256" key="5">
    <source>
        <dbReference type="ARBA" id="ARBA00022763"/>
    </source>
</evidence>
<feature type="domain" description="Methylguanine DNA methyltransferase ribonuclease-like" evidence="10">
    <location>
        <begin position="16"/>
        <end position="79"/>
    </location>
</feature>
<dbReference type="Gene3D" id="3.30.160.70">
    <property type="entry name" value="Methylated DNA-protein cysteine methyltransferase domain"/>
    <property type="match status" value="1"/>
</dbReference>
<dbReference type="InterPro" id="IPR014048">
    <property type="entry name" value="MethylDNA_cys_MeTrfase_DNA-bd"/>
</dbReference>
<comment type="function">
    <text evidence="8">Involved in the cellular defense against the biological effects of O6-methylguanine (O6-MeG) and O4-methylthymine (O4-MeT) in DNA. Repairs the methylated nucleobase in DNA by stoichiometrically transferring the methyl group to a cysteine residue in the enzyme. This is a suicide reaction: the enzyme is irreversibly inactivated.</text>
</comment>
<evidence type="ECO:0000256" key="2">
    <source>
        <dbReference type="ARBA" id="ARBA00022490"/>
    </source>
</evidence>
<dbReference type="HAMAP" id="MF_00772">
    <property type="entry name" value="OGT"/>
    <property type="match status" value="1"/>
</dbReference>
<evidence type="ECO:0000259" key="9">
    <source>
        <dbReference type="Pfam" id="PF01035"/>
    </source>
</evidence>
<comment type="miscellaneous">
    <text evidence="8">This enzyme catalyzes only one turnover and therefore is not strictly catalytic. According to one definition, an enzyme is a biocatalyst that acts repeatedly and over many reaction cycles.</text>
</comment>
<dbReference type="Pfam" id="PF02870">
    <property type="entry name" value="Methyltransf_1N"/>
    <property type="match status" value="1"/>
</dbReference>
<evidence type="ECO:0000256" key="6">
    <source>
        <dbReference type="ARBA" id="ARBA00023204"/>
    </source>
</evidence>
<reference evidence="12" key="1">
    <citation type="journal article" date="2019" name="Int. J. Syst. Evol. Microbiol.">
        <title>The Global Catalogue of Microorganisms (GCM) 10K type strain sequencing project: providing services to taxonomists for standard genome sequencing and annotation.</title>
        <authorList>
            <consortium name="The Broad Institute Genomics Platform"/>
            <consortium name="The Broad Institute Genome Sequencing Center for Infectious Disease"/>
            <person name="Wu L."/>
            <person name="Ma J."/>
        </authorList>
    </citation>
    <scope>NUCLEOTIDE SEQUENCE [LARGE SCALE GENOMIC DNA]</scope>
    <source>
        <strain evidence="12">PCU 280</strain>
    </source>
</reference>
<comment type="catalytic activity">
    <reaction evidence="1 8">
        <text>a 4-O-methyl-thymidine in DNA + L-cysteinyl-[protein] = a thymidine in DNA + S-methyl-L-cysteinyl-[protein]</text>
        <dbReference type="Rhea" id="RHEA:53428"/>
        <dbReference type="Rhea" id="RHEA-COMP:10131"/>
        <dbReference type="Rhea" id="RHEA-COMP:10132"/>
        <dbReference type="Rhea" id="RHEA-COMP:13555"/>
        <dbReference type="Rhea" id="RHEA-COMP:13556"/>
        <dbReference type="ChEBI" id="CHEBI:29950"/>
        <dbReference type="ChEBI" id="CHEBI:82612"/>
        <dbReference type="ChEBI" id="CHEBI:137386"/>
        <dbReference type="ChEBI" id="CHEBI:137387"/>
        <dbReference type="EC" id="2.1.1.63"/>
    </reaction>
</comment>
<dbReference type="CDD" id="cd06445">
    <property type="entry name" value="ATase"/>
    <property type="match status" value="1"/>
</dbReference>
<organism evidence="11 12">
    <name type="scientific">Paenibacillus septentrionalis</name>
    <dbReference type="NCBI Taxonomy" id="429342"/>
    <lineage>
        <taxon>Bacteria</taxon>
        <taxon>Bacillati</taxon>
        <taxon>Bacillota</taxon>
        <taxon>Bacilli</taxon>
        <taxon>Bacillales</taxon>
        <taxon>Paenibacillaceae</taxon>
        <taxon>Paenibacillus</taxon>
    </lineage>
</organism>
<dbReference type="Pfam" id="PF01035">
    <property type="entry name" value="DNA_binding_1"/>
    <property type="match status" value="1"/>
</dbReference>
<dbReference type="PROSITE" id="PS00374">
    <property type="entry name" value="MGMT"/>
    <property type="match status" value="1"/>
</dbReference>
<dbReference type="GO" id="GO:0003908">
    <property type="term" value="F:methylated-DNA-[protein]-cysteine S-methyltransferase activity"/>
    <property type="evidence" value="ECO:0007669"/>
    <property type="project" value="UniProtKB-EC"/>
</dbReference>
<dbReference type="PANTHER" id="PTHR10815">
    <property type="entry name" value="METHYLATED-DNA--PROTEIN-CYSTEINE METHYLTRANSFERASE"/>
    <property type="match status" value="1"/>
</dbReference>
<dbReference type="Proteomes" id="UP001596233">
    <property type="component" value="Unassembled WGS sequence"/>
</dbReference>
<evidence type="ECO:0000256" key="7">
    <source>
        <dbReference type="ARBA" id="ARBA00049348"/>
    </source>
</evidence>